<accession>A0A1R1JSC7</accession>
<evidence type="ECO:0000313" key="3">
    <source>
        <dbReference type="Proteomes" id="UP000187251"/>
    </source>
</evidence>
<dbReference type="InterPro" id="IPR006437">
    <property type="entry name" value="Phage_terminase_lsu"/>
</dbReference>
<protein>
    <submittedName>
        <fullName evidence="2">Terminase</fullName>
    </submittedName>
</protein>
<comment type="caution">
    <text evidence="2">The sequence shown here is derived from an EMBL/GenBank/DDBJ whole genome shotgun (WGS) entry which is preliminary data.</text>
</comment>
<dbReference type="Gene3D" id="3.30.420.280">
    <property type="match status" value="1"/>
</dbReference>
<evidence type="ECO:0000313" key="2">
    <source>
        <dbReference type="EMBL" id="OMG85402.1"/>
    </source>
</evidence>
<dbReference type="Pfam" id="PF04466">
    <property type="entry name" value="Terminase_3"/>
    <property type="match status" value="1"/>
</dbReference>
<reference evidence="2 3" key="1">
    <citation type="submission" date="2016-09" db="EMBL/GenBank/DDBJ databases">
        <title>Phylogenomics of Achromobacter.</title>
        <authorList>
            <person name="Jeukens J."/>
            <person name="Freschi L."/>
            <person name="Vincent A.T."/>
            <person name="Emond-Rheault J.-G."/>
            <person name="Kukavica-Ibrulj I."/>
            <person name="Charette S.J."/>
            <person name="Levesque R.C."/>
        </authorList>
    </citation>
    <scope>NUCLEOTIDE SEQUENCE [LARGE SCALE GENOMIC DNA]</scope>
    <source>
        <strain evidence="2 3">AUS488</strain>
    </source>
</reference>
<dbReference type="InterPro" id="IPR052380">
    <property type="entry name" value="Viral_DNA_packaging_terminase"/>
</dbReference>
<organism evidence="2 3">
    <name type="scientific">Alcaligenes xylosoxydans xylosoxydans</name>
    <name type="common">Achromobacter xylosoxidans</name>
    <dbReference type="NCBI Taxonomy" id="85698"/>
    <lineage>
        <taxon>Bacteria</taxon>
        <taxon>Pseudomonadati</taxon>
        <taxon>Pseudomonadota</taxon>
        <taxon>Betaproteobacteria</taxon>
        <taxon>Burkholderiales</taxon>
        <taxon>Alcaligenaceae</taxon>
        <taxon>Achromobacter</taxon>
    </lineage>
</organism>
<dbReference type="EMBL" id="MJMN01000016">
    <property type="protein sequence ID" value="OMG85402.1"/>
    <property type="molecule type" value="Genomic_DNA"/>
</dbReference>
<dbReference type="InterPro" id="IPR035412">
    <property type="entry name" value="Terminase_L_N"/>
</dbReference>
<gene>
    <name evidence="2" type="ORF">BIZ92_27025</name>
</gene>
<dbReference type="PANTHER" id="PTHR39184">
    <property type="match status" value="1"/>
</dbReference>
<evidence type="ECO:0000259" key="1">
    <source>
        <dbReference type="Pfam" id="PF04466"/>
    </source>
</evidence>
<feature type="domain" description="Phage terminase large subunit N-terminal" evidence="1">
    <location>
        <begin position="23"/>
        <end position="212"/>
    </location>
</feature>
<name>A0A1R1JSC7_ALCXX</name>
<dbReference type="RefSeq" id="WP_076412539.1">
    <property type="nucleotide sequence ID" value="NZ_MJMN01000016.1"/>
</dbReference>
<dbReference type="OrthoDB" id="5684611at2"/>
<dbReference type="InterPro" id="IPR027417">
    <property type="entry name" value="P-loop_NTPase"/>
</dbReference>
<dbReference type="Gene3D" id="3.40.50.300">
    <property type="entry name" value="P-loop containing nucleotide triphosphate hydrolases"/>
    <property type="match status" value="1"/>
</dbReference>
<sequence>MGARDLPVLEFPEKLQCLFEPARYKVAHGGRGSAKSWSFARALLALGAQRKLRILCTREVQKSIKDSVHKLLSDQIEAIGLGWFYQIQNNEIRGANGTEFLFAGLADHTVESIKSYEGVDVVWVEEAHKVSKRSWDILIPTIRKEGSEIWISLNPELESDETYSRFVLDPPANAVVVQINYSDNPWFPDVLEQERLECLRRDPKGYPQIWEGKCLPAVAGAIYYDEMAAAQEQGRITNVPYDPMLKVHVVVDLGWNDAMFISLVQRGLSDLRVIETLEDSHKTLDWYSAELRKRNLNWGTMFLPHDGRNKDFKTGKSSQEIMEALGWTVDITPSMSVEDGIRTTRMAFPRLYFDKTKSARIVQCAKRYRRSVNQQTNEPGAPLHDEFSHGADNLRYIAINADRMTNETWGGALNYPNLGLA</sequence>
<proteinExistence type="predicted"/>
<dbReference type="AlphaFoldDB" id="A0A1R1JSC7"/>
<dbReference type="Proteomes" id="UP000187251">
    <property type="component" value="Unassembled WGS sequence"/>
</dbReference>
<dbReference type="PANTHER" id="PTHR39184:SF1">
    <property type="entry name" value="PBSX PHAGE TERMINASE LARGE SUBUNIT"/>
    <property type="match status" value="1"/>
</dbReference>
<dbReference type="NCBIfam" id="TIGR01547">
    <property type="entry name" value="phage_term_2"/>
    <property type="match status" value="1"/>
</dbReference>